<comment type="caution">
    <text evidence="1">The sequence shown here is derived from an EMBL/GenBank/DDBJ whole genome shotgun (WGS) entry which is preliminary data.</text>
</comment>
<dbReference type="Proteomes" id="UP000550729">
    <property type="component" value="Unassembled WGS sequence"/>
</dbReference>
<proteinExistence type="predicted"/>
<protein>
    <recommendedName>
        <fullName evidence="3">Metallothionein</fullName>
    </recommendedName>
</protein>
<name>A0A848L1E8_9ACTN</name>
<organism evidence="1 2">
    <name type="scientific">Gordonia asplenii</name>
    <dbReference type="NCBI Taxonomy" id="2725283"/>
    <lineage>
        <taxon>Bacteria</taxon>
        <taxon>Bacillati</taxon>
        <taxon>Actinomycetota</taxon>
        <taxon>Actinomycetes</taxon>
        <taxon>Mycobacteriales</taxon>
        <taxon>Gordoniaceae</taxon>
        <taxon>Gordonia</taxon>
    </lineage>
</organism>
<sequence>MPECDVCGNEYPHTMTIEIGSGADATVGIFDSFECAISALAPRCAHCSCRIIGHGVECDGVHFCCAHCARQMGVTDVADRSETTNSAFWNQTAPAGGE</sequence>
<dbReference type="EMBL" id="JABBNB010000038">
    <property type="protein sequence ID" value="NMO04616.1"/>
    <property type="molecule type" value="Genomic_DNA"/>
</dbReference>
<evidence type="ECO:0000313" key="1">
    <source>
        <dbReference type="EMBL" id="NMO04616.1"/>
    </source>
</evidence>
<dbReference type="RefSeq" id="WP_170197121.1">
    <property type="nucleotide sequence ID" value="NZ_JABBNB010000038.1"/>
</dbReference>
<accession>A0A848L1E8</accession>
<evidence type="ECO:0008006" key="3">
    <source>
        <dbReference type="Google" id="ProtNLM"/>
    </source>
</evidence>
<gene>
    <name evidence="1" type="ORF">HH308_25675</name>
</gene>
<keyword evidence="2" id="KW-1185">Reference proteome</keyword>
<reference evidence="1 2" key="1">
    <citation type="submission" date="2020-04" db="EMBL/GenBank/DDBJ databases">
        <title>Gordonia sp. nov. TBRC 11910.</title>
        <authorList>
            <person name="Suriyachadkun C."/>
        </authorList>
    </citation>
    <scope>NUCLEOTIDE SEQUENCE [LARGE SCALE GENOMIC DNA]</scope>
    <source>
        <strain evidence="1 2">TBRC 11910</strain>
    </source>
</reference>
<dbReference type="AlphaFoldDB" id="A0A848L1E8"/>
<evidence type="ECO:0000313" key="2">
    <source>
        <dbReference type="Proteomes" id="UP000550729"/>
    </source>
</evidence>